<evidence type="ECO:0008006" key="4">
    <source>
        <dbReference type="Google" id="ProtNLM"/>
    </source>
</evidence>
<dbReference type="InterPro" id="IPR012337">
    <property type="entry name" value="RNaseH-like_sf"/>
</dbReference>
<proteinExistence type="predicted"/>
<evidence type="ECO:0000256" key="1">
    <source>
        <dbReference type="SAM" id="MobiDB-lite"/>
    </source>
</evidence>
<dbReference type="EMBL" id="QZCE01000001">
    <property type="protein sequence ID" value="NEZ62033.1"/>
    <property type="molecule type" value="Genomic_DNA"/>
</dbReference>
<protein>
    <recommendedName>
        <fullName evidence="4">Transposase</fullName>
    </recommendedName>
</protein>
<comment type="caution">
    <text evidence="2">The sequence shown here is derived from an EMBL/GenBank/DDBJ whole genome shotgun (WGS) entry which is preliminary data.</text>
</comment>
<reference evidence="2 3" key="1">
    <citation type="journal article" date="2020" name="Microb. Ecol.">
        <title>Ecogenomics of the Marine Benthic Filamentous Cyanobacterium Adonisia.</title>
        <authorList>
            <person name="Walter J.M."/>
            <person name="Coutinho F.H."/>
            <person name="Leomil L."/>
            <person name="Hargreaves P.I."/>
            <person name="Campeao M.E."/>
            <person name="Vieira V.V."/>
            <person name="Silva B.S."/>
            <person name="Fistarol G.O."/>
            <person name="Salomon P.S."/>
            <person name="Sawabe T."/>
            <person name="Mino S."/>
            <person name="Hosokawa M."/>
            <person name="Miyashita H."/>
            <person name="Maruyama F."/>
            <person name="van Verk M.C."/>
            <person name="Dutilh B.E."/>
            <person name="Thompson C.C."/>
            <person name="Thompson F.L."/>
        </authorList>
    </citation>
    <scope>NUCLEOTIDE SEQUENCE [LARGE SCALE GENOMIC DNA]</scope>
    <source>
        <strain evidence="2 3">CCMR0082</strain>
    </source>
</reference>
<dbReference type="RefSeq" id="WP_163660164.1">
    <property type="nucleotide sequence ID" value="NZ_QZCE01000001.1"/>
</dbReference>
<evidence type="ECO:0000313" key="3">
    <source>
        <dbReference type="Proteomes" id="UP000473574"/>
    </source>
</evidence>
<feature type="region of interest" description="Disordered" evidence="1">
    <location>
        <begin position="136"/>
        <end position="157"/>
    </location>
</feature>
<sequence length="157" mass="18245">MTTLQDPKRYPKAKLADLYQLHWEAAEVNLRHLKTTLGMELLAAKTPEMVRKDLWVHLLAYNLLRSLMLQTNKYTTVKTPRLSLQGTRQQFNQFRPELVSAKASERQPLYHALLTSAGTLIVPLRPHRCEPRVVKRRPKPYPRMQQPRSVLKAKLVA</sequence>
<dbReference type="Proteomes" id="UP000473574">
    <property type="component" value="Unassembled WGS sequence"/>
</dbReference>
<accession>A0A6M0S1P9</accession>
<name>A0A6M0S1P9_9CYAN</name>
<gene>
    <name evidence="2" type="ORF">D0962_04460</name>
</gene>
<organism evidence="2 3">
    <name type="scientific">Adonisia turfae CCMR0082</name>
    <dbReference type="NCBI Taxonomy" id="2304604"/>
    <lineage>
        <taxon>Bacteria</taxon>
        <taxon>Bacillati</taxon>
        <taxon>Cyanobacteriota</taxon>
        <taxon>Adonisia</taxon>
        <taxon>Adonisia turfae</taxon>
    </lineage>
</organism>
<dbReference type="SUPFAM" id="SSF53098">
    <property type="entry name" value="Ribonuclease H-like"/>
    <property type="match status" value="1"/>
</dbReference>
<dbReference type="AlphaFoldDB" id="A0A6M0S1P9"/>
<evidence type="ECO:0000313" key="2">
    <source>
        <dbReference type="EMBL" id="NEZ62033.1"/>
    </source>
</evidence>